<evidence type="ECO:0000313" key="4">
    <source>
        <dbReference type="Proteomes" id="UP000603715"/>
    </source>
</evidence>
<name>A0A9Q3US29_9FLAO</name>
<feature type="region of interest" description="Disordered" evidence="1">
    <location>
        <begin position="45"/>
        <end position="72"/>
    </location>
</feature>
<organism evidence="3 5">
    <name type="scientific">Chryseobacterium muglaense</name>
    <dbReference type="NCBI Taxonomy" id="2893752"/>
    <lineage>
        <taxon>Bacteria</taxon>
        <taxon>Pseudomonadati</taxon>
        <taxon>Bacteroidota</taxon>
        <taxon>Flavobacteriia</taxon>
        <taxon>Flavobacteriales</taxon>
        <taxon>Weeksellaceae</taxon>
        <taxon>Chryseobacterium group</taxon>
        <taxon>Chryseobacterium</taxon>
    </lineage>
</organism>
<reference evidence="2" key="3">
    <citation type="submission" date="2024-05" db="EMBL/GenBank/DDBJ databases">
        <title>Description of novel Chryseobacterium sp. strain C-2.</title>
        <authorList>
            <person name="Saticioglu I.B."/>
        </authorList>
    </citation>
    <scope>NUCLEOTIDE SEQUENCE</scope>
    <source>
        <strain evidence="2">C-2</strain>
    </source>
</reference>
<reference evidence="4" key="2">
    <citation type="submission" date="2023-07" db="EMBL/GenBank/DDBJ databases">
        <title>Description of novel Chryseobacterium sp. strain C-2.</title>
        <authorList>
            <person name="Saticioglu I.B."/>
        </authorList>
    </citation>
    <scope>NUCLEOTIDE SEQUENCE [LARGE SCALE GENOMIC DNA]</scope>
    <source>
        <strain evidence="4">C-2</strain>
    </source>
</reference>
<sequence>MEILILLSSLIIIVLLLQDKIVFHKKPKTKSIPVATNYTSSIMGESKSVERKLSPKPSNESPVEKHLSKPSNFDEEINDKKVDIQIPQEELDKVFESTPDFEEEEEEWSQYQIFNDDNGLATGVTFEELDTVEVFLKEQKLEVSQKEKAADIIQKIQGTELFNLLENSIEGASIKIAELLDRNLSFENNSNSSFYENSNFEGFDIEDFT</sequence>
<comment type="caution">
    <text evidence="3">The sequence shown here is derived from an EMBL/GenBank/DDBJ whole genome shotgun (WGS) entry which is preliminary data.</text>
</comment>
<reference evidence="3" key="1">
    <citation type="submission" date="2021-11" db="EMBL/GenBank/DDBJ databases">
        <title>Description of novel Chryseobacterium species.</title>
        <authorList>
            <person name="Saticioglu I.B."/>
            <person name="Ay H."/>
            <person name="Altun S."/>
            <person name="Duman M."/>
        </authorList>
    </citation>
    <scope>NUCLEOTIDE SEQUENCE</scope>
    <source>
        <strain evidence="3">C-39</strain>
    </source>
</reference>
<accession>A0A9Q3US29</accession>
<keyword evidence="4" id="KW-1185">Reference proteome</keyword>
<protein>
    <submittedName>
        <fullName evidence="3">Conjugal transfer protein TraD</fullName>
    </submittedName>
</protein>
<dbReference type="Proteomes" id="UP001107960">
    <property type="component" value="Unassembled WGS sequence"/>
</dbReference>
<evidence type="ECO:0000256" key="1">
    <source>
        <dbReference type="SAM" id="MobiDB-lite"/>
    </source>
</evidence>
<dbReference type="AlphaFoldDB" id="A0A9Q3US29"/>
<gene>
    <name evidence="2" type="ORF">IEW27_15920</name>
    <name evidence="3" type="ORF">LNP80_01790</name>
</gene>
<proteinExistence type="predicted"/>
<evidence type="ECO:0000313" key="3">
    <source>
        <dbReference type="EMBL" id="MCC9032988.1"/>
    </source>
</evidence>
<dbReference type="EMBL" id="JAJJML010000001">
    <property type="protein sequence ID" value="MCC9032988.1"/>
    <property type="molecule type" value="Genomic_DNA"/>
</dbReference>
<dbReference type="RefSeq" id="WP_191180499.1">
    <property type="nucleotide sequence ID" value="NZ_JACXXP010000024.1"/>
</dbReference>
<dbReference type="Proteomes" id="UP000603715">
    <property type="component" value="Unassembled WGS sequence"/>
</dbReference>
<evidence type="ECO:0000313" key="5">
    <source>
        <dbReference type="Proteomes" id="UP001107960"/>
    </source>
</evidence>
<dbReference type="EMBL" id="JACXXP010000024">
    <property type="protein sequence ID" value="MBD3906074.1"/>
    <property type="molecule type" value="Genomic_DNA"/>
</dbReference>
<evidence type="ECO:0000313" key="2">
    <source>
        <dbReference type="EMBL" id="MBD3906074.1"/>
    </source>
</evidence>